<keyword evidence="3" id="KW-1185">Reference proteome</keyword>
<sequence length="177" mass="20408">MVGVPPTMVLPRSVAHRPESVIIKYLNLPVKNIKYHKMKNIRPFHVAFPVTDLNATRQFFEEVLNCKIGRTSERWIDFDLYGHQITAHLTDDAIQEPAANPVDGKSVPIKHFGVILEWQQWHDLADRLKEAKTDFVIEPYIRFKGEPGEQATMFFLDPSGNALEFKSFKRDEDIFAS</sequence>
<dbReference type="Pfam" id="PF00903">
    <property type="entry name" value="Glyoxalase"/>
    <property type="match status" value="1"/>
</dbReference>
<dbReference type="AlphaFoldDB" id="E4TTE5"/>
<reference evidence="2 3" key="1">
    <citation type="journal article" date="2011" name="Stand. Genomic Sci.">
        <title>Complete genome sequence of Marivirga tractuosa type strain (H-43).</title>
        <authorList>
            <person name="Pagani I."/>
            <person name="Chertkov O."/>
            <person name="Lapidus A."/>
            <person name="Lucas S."/>
            <person name="Del Rio T.G."/>
            <person name="Tice H."/>
            <person name="Copeland A."/>
            <person name="Cheng J.F."/>
            <person name="Nolan M."/>
            <person name="Saunders E."/>
            <person name="Pitluck S."/>
            <person name="Held B."/>
            <person name="Goodwin L."/>
            <person name="Liolios K."/>
            <person name="Ovchinikova G."/>
            <person name="Ivanova N."/>
            <person name="Mavromatis K."/>
            <person name="Pati A."/>
            <person name="Chen A."/>
            <person name="Palaniappan K."/>
            <person name="Land M."/>
            <person name="Hauser L."/>
            <person name="Jeffries C.D."/>
            <person name="Detter J.C."/>
            <person name="Han C."/>
            <person name="Tapia R."/>
            <person name="Ngatchou-Djao O.D."/>
            <person name="Rohde M."/>
            <person name="Goker M."/>
            <person name="Spring S."/>
            <person name="Sikorski J."/>
            <person name="Woyke T."/>
            <person name="Bristow J."/>
            <person name="Eisen J.A."/>
            <person name="Markowitz V."/>
            <person name="Hugenholtz P."/>
            <person name="Klenk H.P."/>
            <person name="Kyrpides N.C."/>
        </authorList>
    </citation>
    <scope>NUCLEOTIDE SEQUENCE [LARGE SCALE GENOMIC DNA]</scope>
    <source>
        <strain evidence="3">ATCC 23168 / DSM 4126 / NBRC 15989 / NCIMB 1408 / VKM B-1430 / H-43</strain>
    </source>
</reference>
<protein>
    <submittedName>
        <fullName evidence="2">Glyoxalase/bleomycin resistance protein/dioxygenase</fullName>
    </submittedName>
</protein>
<dbReference type="SUPFAM" id="SSF54593">
    <property type="entry name" value="Glyoxalase/Bleomycin resistance protein/Dihydroxybiphenyl dioxygenase"/>
    <property type="match status" value="1"/>
</dbReference>
<dbReference type="CDD" id="cd08357">
    <property type="entry name" value="VOC_like"/>
    <property type="match status" value="1"/>
</dbReference>
<evidence type="ECO:0000259" key="1">
    <source>
        <dbReference type="PROSITE" id="PS51819"/>
    </source>
</evidence>
<name>E4TTE5_MARTH</name>
<dbReference type="Proteomes" id="UP000008720">
    <property type="component" value="Chromosome"/>
</dbReference>
<evidence type="ECO:0000313" key="3">
    <source>
        <dbReference type="Proteomes" id="UP000008720"/>
    </source>
</evidence>
<proteinExistence type="predicted"/>
<organism evidence="2 3">
    <name type="scientific">Marivirga tractuosa (strain ATCC 23168 / DSM 4126 / NBRC 15989 / NCIMB 1408 / VKM B-1430 / H-43)</name>
    <name type="common">Microscilla tractuosa</name>
    <name type="synonym">Flexibacter tractuosus</name>
    <dbReference type="NCBI Taxonomy" id="643867"/>
    <lineage>
        <taxon>Bacteria</taxon>
        <taxon>Pseudomonadati</taxon>
        <taxon>Bacteroidota</taxon>
        <taxon>Cytophagia</taxon>
        <taxon>Cytophagales</taxon>
        <taxon>Marivirgaceae</taxon>
        <taxon>Marivirga</taxon>
    </lineage>
</organism>
<dbReference type="KEGG" id="mtt:Ftrac_2972"/>
<dbReference type="InterPro" id="IPR029068">
    <property type="entry name" value="Glyas_Bleomycin-R_OHBP_Dase"/>
</dbReference>
<feature type="domain" description="VOC" evidence="1">
    <location>
        <begin position="42"/>
        <end position="168"/>
    </location>
</feature>
<dbReference type="InterPro" id="IPR004360">
    <property type="entry name" value="Glyas_Fos-R_dOase_dom"/>
</dbReference>
<dbReference type="Gene3D" id="3.10.180.10">
    <property type="entry name" value="2,3-Dihydroxybiphenyl 1,2-Dioxygenase, domain 1"/>
    <property type="match status" value="1"/>
</dbReference>
<evidence type="ECO:0000313" key="2">
    <source>
        <dbReference type="EMBL" id="ADR22948.1"/>
    </source>
</evidence>
<dbReference type="HOGENOM" id="CLU_109157_0_1_10"/>
<dbReference type="PANTHER" id="PTHR39434:SF1">
    <property type="entry name" value="VOC DOMAIN-CONTAINING PROTEIN"/>
    <property type="match status" value="1"/>
</dbReference>
<accession>E4TTE5</accession>
<dbReference type="InterPro" id="IPR037523">
    <property type="entry name" value="VOC_core"/>
</dbReference>
<dbReference type="eggNOG" id="COG3565">
    <property type="taxonomic scope" value="Bacteria"/>
</dbReference>
<dbReference type="EMBL" id="CP002349">
    <property type="protein sequence ID" value="ADR22948.1"/>
    <property type="molecule type" value="Genomic_DNA"/>
</dbReference>
<dbReference type="STRING" id="643867.Ftrac_2972"/>
<dbReference type="PROSITE" id="PS51819">
    <property type="entry name" value="VOC"/>
    <property type="match status" value="1"/>
</dbReference>
<gene>
    <name evidence="2" type="ordered locus">Ftrac_2972</name>
</gene>
<dbReference type="PANTHER" id="PTHR39434">
    <property type="match status" value="1"/>
</dbReference>